<comment type="caution">
    <text evidence="1">The sequence shown here is derived from an EMBL/GenBank/DDBJ whole genome shotgun (WGS) entry which is preliminary data.</text>
</comment>
<feature type="non-terminal residue" evidence="1">
    <location>
        <position position="1"/>
    </location>
</feature>
<dbReference type="AlphaFoldDB" id="X1NY74"/>
<accession>X1NY74</accession>
<reference evidence="1" key="1">
    <citation type="journal article" date="2014" name="Front. Microbiol.">
        <title>High frequency of phylogenetically diverse reductive dehalogenase-homologous genes in deep subseafloor sedimentary metagenomes.</title>
        <authorList>
            <person name="Kawai M."/>
            <person name="Futagami T."/>
            <person name="Toyoda A."/>
            <person name="Takaki Y."/>
            <person name="Nishi S."/>
            <person name="Hori S."/>
            <person name="Arai W."/>
            <person name="Tsubouchi T."/>
            <person name="Morono Y."/>
            <person name="Uchiyama I."/>
            <person name="Ito T."/>
            <person name="Fujiyama A."/>
            <person name="Inagaki F."/>
            <person name="Takami H."/>
        </authorList>
    </citation>
    <scope>NUCLEOTIDE SEQUENCE</scope>
    <source>
        <strain evidence="1">Expedition CK06-06</strain>
    </source>
</reference>
<dbReference type="SUPFAM" id="SSF53850">
    <property type="entry name" value="Periplasmic binding protein-like II"/>
    <property type="match status" value="1"/>
</dbReference>
<name>X1NY74_9ZZZZ</name>
<organism evidence="1">
    <name type="scientific">marine sediment metagenome</name>
    <dbReference type="NCBI Taxonomy" id="412755"/>
    <lineage>
        <taxon>unclassified sequences</taxon>
        <taxon>metagenomes</taxon>
        <taxon>ecological metagenomes</taxon>
    </lineage>
</organism>
<dbReference type="EMBL" id="BARV01016144">
    <property type="protein sequence ID" value="GAI23614.1"/>
    <property type="molecule type" value="Genomic_DNA"/>
</dbReference>
<proteinExistence type="predicted"/>
<gene>
    <name evidence="1" type="ORF">S06H3_27780</name>
</gene>
<sequence length="112" mass="13101">AWEVVKWMHRPDFGVQMLLNSQNYCPLGRYSVLHNQQIMDRIKGHKVMAMAIESPETDIWNDHEPWNLRWDEWTATLTQGCQAIWTGGETVEEAVPKIKTTLQQILDKPQLK</sequence>
<protein>
    <submittedName>
        <fullName evidence="1">Uncharacterized protein</fullName>
    </submittedName>
</protein>
<dbReference type="Gene3D" id="3.40.190.10">
    <property type="entry name" value="Periplasmic binding protein-like II"/>
    <property type="match status" value="1"/>
</dbReference>
<evidence type="ECO:0000313" key="1">
    <source>
        <dbReference type="EMBL" id="GAI23614.1"/>
    </source>
</evidence>